<dbReference type="OrthoDB" id="4311272at2"/>
<proteinExistence type="predicted"/>
<dbReference type="Proteomes" id="UP000326178">
    <property type="component" value="Chromosome"/>
</dbReference>
<gene>
    <name evidence="1" type="ORF">CP967_06360</name>
</gene>
<dbReference type="KEGG" id="snk:CP967_06360"/>
<sequence>MNRCTATTLISPPEPFADLLEDARPSPVLCALGEKHDGDHAQMLWDDSGDELAAWVRWDSRRTRLAPLRWCPVQNGAGEACGLFAGHPSRHDWEINEAPDV</sequence>
<dbReference type="AlphaFoldDB" id="A0A5J6F5P1"/>
<evidence type="ECO:0000313" key="2">
    <source>
        <dbReference type="Proteomes" id="UP000326178"/>
    </source>
</evidence>
<evidence type="ECO:0000313" key="1">
    <source>
        <dbReference type="EMBL" id="QEU71639.1"/>
    </source>
</evidence>
<keyword evidence="2" id="KW-1185">Reference proteome</keyword>
<organism evidence="1 2">
    <name type="scientific">Streptomyces nitrosporeus</name>
    <dbReference type="NCBI Taxonomy" id="28894"/>
    <lineage>
        <taxon>Bacteria</taxon>
        <taxon>Bacillati</taxon>
        <taxon>Actinomycetota</taxon>
        <taxon>Actinomycetes</taxon>
        <taxon>Kitasatosporales</taxon>
        <taxon>Streptomycetaceae</taxon>
        <taxon>Streptomyces</taxon>
    </lineage>
</organism>
<accession>A0A5J6F5P1</accession>
<reference evidence="1 2" key="1">
    <citation type="submission" date="2017-09" db="EMBL/GenBank/DDBJ databases">
        <authorList>
            <person name="Lee N."/>
            <person name="Cho B.-K."/>
        </authorList>
    </citation>
    <scope>NUCLEOTIDE SEQUENCE [LARGE SCALE GENOMIC DNA]</scope>
    <source>
        <strain evidence="1 2">ATCC 12769</strain>
    </source>
</reference>
<dbReference type="EMBL" id="CP023702">
    <property type="protein sequence ID" value="QEU71639.1"/>
    <property type="molecule type" value="Genomic_DNA"/>
</dbReference>
<protein>
    <submittedName>
        <fullName evidence="1">Uncharacterized protein</fullName>
    </submittedName>
</protein>
<dbReference type="RefSeq" id="WP_150487005.1">
    <property type="nucleotide sequence ID" value="NZ_BMUV01000037.1"/>
</dbReference>
<name>A0A5J6F5P1_9ACTN</name>